<gene>
    <name evidence="1" type="ORF">KV397_12500</name>
</gene>
<evidence type="ECO:0008006" key="3">
    <source>
        <dbReference type="Google" id="ProtNLM"/>
    </source>
</evidence>
<organism evidence="1 2">
    <name type="scientific">Microbacterium aurugineum</name>
    <dbReference type="NCBI Taxonomy" id="2851642"/>
    <lineage>
        <taxon>Bacteria</taxon>
        <taxon>Bacillati</taxon>
        <taxon>Actinomycetota</taxon>
        <taxon>Actinomycetes</taxon>
        <taxon>Micrococcales</taxon>
        <taxon>Microbacteriaceae</taxon>
        <taxon>Microbacterium</taxon>
    </lineage>
</organism>
<reference evidence="1 2" key="1">
    <citation type="submission" date="2021-06" db="EMBL/GenBank/DDBJ databases">
        <title>Genome-based taxonomic framework of Microbacterium strains isolated from marine environment, the description of four new species and reclassification of four preexisting species.</title>
        <authorList>
            <person name="Lee S.D."/>
            <person name="Kim S.-M."/>
            <person name="Byeon Y.-S."/>
            <person name="Yang H.L."/>
            <person name="Kim I.S."/>
        </authorList>
    </citation>
    <scope>NUCLEOTIDE SEQUENCE [LARGE SCALE GENOMIC DNA]</scope>
    <source>
        <strain evidence="1 2">KSW4-10</strain>
    </source>
</reference>
<evidence type="ECO:0000313" key="1">
    <source>
        <dbReference type="EMBL" id="UPL18519.1"/>
    </source>
</evidence>
<keyword evidence="2" id="KW-1185">Reference proteome</keyword>
<sequence length="98" mass="10706">MSMDEWTALLDRLEHDAERILAAAPGTADAADLAPWTPPAAPLPPALADRARQVVELQRTAMERTRTDLDGLRQHLGAVSRIPGTRRPEEPAYLDVDG</sequence>
<evidence type="ECO:0000313" key="2">
    <source>
        <dbReference type="Proteomes" id="UP000830631"/>
    </source>
</evidence>
<protein>
    <recommendedName>
        <fullName evidence="3">Flagellar protein FlgN</fullName>
    </recommendedName>
</protein>
<accession>A0ABY4J128</accession>
<dbReference type="EMBL" id="CP078078">
    <property type="protein sequence ID" value="UPL18519.1"/>
    <property type="molecule type" value="Genomic_DNA"/>
</dbReference>
<dbReference type="Proteomes" id="UP000830631">
    <property type="component" value="Chromosome"/>
</dbReference>
<proteinExistence type="predicted"/>
<name>A0ABY4J128_9MICO</name>